<name>A4BCG0_9GAMM</name>
<dbReference type="AlphaFoldDB" id="A4BCG0"/>
<keyword evidence="2" id="KW-0460">Magnesium</keyword>
<keyword evidence="2" id="KW-0573">Peptidoglycan synthesis</keyword>
<reference evidence="3 4" key="1">
    <citation type="submission" date="2006-02" db="EMBL/GenBank/DDBJ databases">
        <authorList>
            <person name="Pinhassi J."/>
            <person name="Pedros-Alio C."/>
            <person name="Ferriera S."/>
            <person name="Johnson J."/>
            <person name="Kravitz S."/>
            <person name="Halpern A."/>
            <person name="Remington K."/>
            <person name="Beeson K."/>
            <person name="Tran B."/>
            <person name="Rogers Y.-H."/>
            <person name="Friedman R."/>
            <person name="Venter J.C."/>
        </authorList>
    </citation>
    <scope>NUCLEOTIDE SEQUENCE [LARGE SCALE GENOMIC DNA]</scope>
    <source>
        <strain evidence="3 4">MED297</strain>
    </source>
</reference>
<dbReference type="CDD" id="cd00475">
    <property type="entry name" value="Cis_IPPS"/>
    <property type="match status" value="1"/>
</dbReference>
<feature type="binding site" evidence="2">
    <location>
        <begin position="7"/>
        <end position="10"/>
    </location>
    <ligand>
        <name>substrate</name>
    </ligand>
</feature>
<dbReference type="EMBL" id="AAOE01000005">
    <property type="protein sequence ID" value="EAR10226.1"/>
    <property type="molecule type" value="Genomic_DNA"/>
</dbReference>
<accession>A4BCG0</accession>
<feature type="binding site" evidence="2">
    <location>
        <position position="23"/>
    </location>
    <ligand>
        <name>substrate</name>
    </ligand>
</feature>
<dbReference type="EC" id="2.5.1.31" evidence="2"/>
<keyword evidence="1 2" id="KW-0808">Transferase</keyword>
<evidence type="ECO:0000313" key="4">
    <source>
        <dbReference type="Proteomes" id="UP000005953"/>
    </source>
</evidence>
<feature type="binding site" evidence="2">
    <location>
        <begin position="180"/>
        <end position="182"/>
    </location>
    <ligand>
        <name>substrate</name>
    </ligand>
</feature>
<keyword evidence="4" id="KW-1185">Reference proteome</keyword>
<keyword evidence="2" id="KW-0133">Cell shape</keyword>
<dbReference type="GO" id="GO:0005829">
    <property type="term" value="C:cytosol"/>
    <property type="evidence" value="ECO:0007669"/>
    <property type="project" value="TreeGrafter"/>
</dbReference>
<comment type="caution">
    <text evidence="3">The sequence shown here is derived from an EMBL/GenBank/DDBJ whole genome shotgun (WGS) entry which is preliminary data.</text>
</comment>
<keyword evidence="2" id="KW-0961">Cell wall biogenesis/degradation</keyword>
<dbReference type="FunFam" id="3.40.1180.10:FF:000001">
    <property type="entry name" value="(2E,6E)-farnesyl-diphosphate-specific ditrans,polycis-undecaprenyl-diphosphate synthase"/>
    <property type="match status" value="1"/>
</dbReference>
<feature type="active site" evidence="2">
    <location>
        <position position="6"/>
    </location>
</feature>
<evidence type="ECO:0000256" key="1">
    <source>
        <dbReference type="ARBA" id="ARBA00022679"/>
    </source>
</evidence>
<dbReference type="HAMAP" id="MF_01139">
    <property type="entry name" value="ISPT"/>
    <property type="match status" value="1"/>
</dbReference>
<dbReference type="GO" id="GO:0008834">
    <property type="term" value="F:ditrans,polycis-undecaprenyl-diphosphate synthase [(2E,6E)-farnesyl-diphosphate specific] activity"/>
    <property type="evidence" value="ECO:0007669"/>
    <property type="project" value="UniProtKB-UniRule"/>
</dbReference>
<comment type="cofactor">
    <cofactor evidence="2">
        <name>Mg(2+)</name>
        <dbReference type="ChEBI" id="CHEBI:18420"/>
    </cofactor>
    <text evidence="2">Binds 2 magnesium ions per subunit.</text>
</comment>
<dbReference type="InterPro" id="IPR036424">
    <property type="entry name" value="UPP_synth-like_sf"/>
</dbReference>
<protein>
    <recommendedName>
        <fullName evidence="2">Ditrans,polycis-undecaprenyl-diphosphate synthase ((2E,6E)-farnesyl-diphosphate specific)</fullName>
        <ecNumber evidence="2">2.5.1.31</ecNumber>
    </recommendedName>
    <alternativeName>
        <fullName evidence="2">Ditrans,polycis-undecaprenylcistransferase</fullName>
    </alternativeName>
    <alternativeName>
        <fullName evidence="2">Undecaprenyl diphosphate synthase</fullName>
        <shortName evidence="2">UDS</shortName>
    </alternativeName>
    <alternativeName>
        <fullName evidence="2">Undecaprenyl pyrophosphate synthase</fullName>
        <shortName evidence="2">UPP synthase</shortName>
    </alternativeName>
</protein>
<comment type="catalytic activity">
    <reaction evidence="2">
        <text>8 isopentenyl diphosphate + (2E,6E)-farnesyl diphosphate = di-trans,octa-cis-undecaprenyl diphosphate + 8 diphosphate</text>
        <dbReference type="Rhea" id="RHEA:27551"/>
        <dbReference type="ChEBI" id="CHEBI:33019"/>
        <dbReference type="ChEBI" id="CHEBI:58405"/>
        <dbReference type="ChEBI" id="CHEBI:128769"/>
        <dbReference type="ChEBI" id="CHEBI:175763"/>
        <dbReference type="EC" id="2.5.1.31"/>
    </reaction>
</comment>
<feature type="binding site" evidence="2">
    <location>
        <begin position="51"/>
        <end position="53"/>
    </location>
    <ligand>
        <name>substrate</name>
    </ligand>
</feature>
<feature type="binding site" evidence="2">
    <location>
        <position position="174"/>
    </location>
    <ligand>
        <name>substrate</name>
    </ligand>
</feature>
<feature type="binding site" evidence="2">
    <location>
        <position position="57"/>
    </location>
    <ligand>
        <name>substrate</name>
    </ligand>
</feature>
<sequence length="234" mass="26290">MAIIMDGNNRWAKKRLLGGIAGHKAAVSTVRMVVEESARAGVEVLTLYAFSSENWRRPQDEVNALMDLFLMALNREVKKLVRNNLRLVVIGDKSGFSPSIQKAIAKAEADTASNTGMVLAIAANYGGHWDIAQAVRKLAHRVEAGELKAEDIDENAISNEVMLAGLPVPDLCIRTAGEQRISNFLLWQMAYTEFYFTPEFWPDFNRESLYEAFASYSSRVRRFGRTDEQLEQEN</sequence>
<keyword evidence="2" id="KW-0479">Metal-binding</keyword>
<gene>
    <name evidence="2" type="primary">uppS</name>
    <name evidence="3" type="ORF">MED297_13422</name>
</gene>
<feature type="binding site" evidence="2">
    <location>
        <position position="55"/>
    </location>
    <ligand>
        <name>substrate</name>
    </ligand>
</feature>
<dbReference type="PROSITE" id="PS01066">
    <property type="entry name" value="UPP_SYNTHASE"/>
    <property type="match status" value="1"/>
</dbReference>
<organism evidence="3 4">
    <name type="scientific">Reinekea blandensis MED297</name>
    <dbReference type="NCBI Taxonomy" id="314283"/>
    <lineage>
        <taxon>Bacteria</taxon>
        <taxon>Pseudomonadati</taxon>
        <taxon>Pseudomonadota</taxon>
        <taxon>Gammaproteobacteria</taxon>
        <taxon>Oceanospirillales</taxon>
        <taxon>Saccharospirillaceae</taxon>
        <taxon>Reinekea</taxon>
    </lineage>
</organism>
<dbReference type="STRING" id="314283.MED297_13422"/>
<evidence type="ECO:0000313" key="3">
    <source>
        <dbReference type="EMBL" id="EAR10226.1"/>
    </source>
</evidence>
<comment type="function">
    <text evidence="2">Catalyzes the sequential condensation of isopentenyl diphosphate (IPP) with (2E,6E)-farnesyl diphosphate (E,E-FPP) to yield (2Z,6Z,10Z,14Z,18Z,22Z,26Z,30Z,34E,38E)-undecaprenyl diphosphate (di-trans,octa-cis-UPP). UPP is the precursor of glycosyl carrier lipid in the biosynthesis of bacterial cell wall polysaccharide components such as peptidoglycan and lipopolysaccharide.</text>
</comment>
<dbReference type="GO" id="GO:0000287">
    <property type="term" value="F:magnesium ion binding"/>
    <property type="evidence" value="ECO:0007669"/>
    <property type="project" value="UniProtKB-UniRule"/>
</dbReference>
<dbReference type="NCBIfam" id="TIGR00055">
    <property type="entry name" value="uppS"/>
    <property type="match status" value="1"/>
</dbReference>
<dbReference type="Proteomes" id="UP000005953">
    <property type="component" value="Unassembled WGS sequence"/>
</dbReference>
<dbReference type="GO" id="GO:0071555">
    <property type="term" value="P:cell wall organization"/>
    <property type="evidence" value="ECO:0007669"/>
    <property type="project" value="UniProtKB-KW"/>
</dbReference>
<feature type="binding site" evidence="2">
    <location>
        <position position="6"/>
    </location>
    <ligand>
        <name>Mg(2+)</name>
        <dbReference type="ChEBI" id="CHEBI:18420"/>
    </ligand>
</feature>
<dbReference type="PANTHER" id="PTHR10291">
    <property type="entry name" value="DEHYDRODOLICHYL DIPHOSPHATE SYNTHASE FAMILY MEMBER"/>
    <property type="match status" value="1"/>
</dbReference>
<dbReference type="InterPro" id="IPR018520">
    <property type="entry name" value="UPP_synth-like_CS"/>
</dbReference>
<feature type="binding site" evidence="2">
    <location>
        <position position="193"/>
    </location>
    <ligand>
        <name>Mg(2+)</name>
        <dbReference type="ChEBI" id="CHEBI:18420"/>
    </ligand>
</feature>
<dbReference type="Gene3D" id="3.40.1180.10">
    <property type="entry name" value="Decaprenyl diphosphate synthase-like"/>
    <property type="match status" value="1"/>
</dbReference>
<comment type="caution">
    <text evidence="2">Lacks conserved residue(s) required for the propagation of feature annotation.</text>
</comment>
<dbReference type="PANTHER" id="PTHR10291:SF0">
    <property type="entry name" value="DEHYDRODOLICHYL DIPHOSPHATE SYNTHASE 2"/>
    <property type="match status" value="1"/>
</dbReference>
<evidence type="ECO:0000256" key="2">
    <source>
        <dbReference type="HAMAP-Rule" id="MF_01139"/>
    </source>
</evidence>
<dbReference type="InterPro" id="IPR001441">
    <property type="entry name" value="UPP_synth-like"/>
</dbReference>
<feature type="active site" description="Proton acceptor" evidence="2">
    <location>
        <position position="54"/>
    </location>
</feature>
<dbReference type="GO" id="GO:0009252">
    <property type="term" value="P:peptidoglycan biosynthetic process"/>
    <property type="evidence" value="ECO:0007669"/>
    <property type="project" value="UniProtKB-UniRule"/>
</dbReference>
<dbReference type="GO" id="GO:0008360">
    <property type="term" value="P:regulation of cell shape"/>
    <property type="evidence" value="ECO:0007669"/>
    <property type="project" value="UniProtKB-KW"/>
</dbReference>
<comment type="subunit">
    <text evidence="2">Homodimer.</text>
</comment>
<proteinExistence type="inferred from homology"/>
<dbReference type="GO" id="GO:0016094">
    <property type="term" value="P:polyprenol biosynthetic process"/>
    <property type="evidence" value="ECO:0007669"/>
    <property type="project" value="TreeGrafter"/>
</dbReference>
<dbReference type="SUPFAM" id="SSF64005">
    <property type="entry name" value="Undecaprenyl diphosphate synthase"/>
    <property type="match status" value="1"/>
</dbReference>
<dbReference type="Pfam" id="PF01255">
    <property type="entry name" value="Prenyltransf"/>
    <property type="match status" value="1"/>
</dbReference>
<dbReference type="HOGENOM" id="CLU_038505_1_2_6"/>
<comment type="similarity">
    <text evidence="2">Belongs to the UPP synthase family.</text>
</comment>
<feature type="binding site" evidence="2">
    <location>
        <position position="11"/>
    </location>
    <ligand>
        <name>substrate</name>
    </ligand>
</feature>